<name>H2C4S3_9CREN</name>
<proteinExistence type="predicted"/>
<dbReference type="Proteomes" id="UP000003980">
    <property type="component" value="Unassembled WGS sequence"/>
</dbReference>
<dbReference type="AlphaFoldDB" id="H2C4S3"/>
<dbReference type="EMBL" id="JH597761">
    <property type="protein sequence ID" value="EHP69865.1"/>
    <property type="molecule type" value="Genomic_DNA"/>
</dbReference>
<gene>
    <name evidence="1" type="ORF">MetMK1DRAFT_00003670</name>
</gene>
<reference evidence="1 2" key="1">
    <citation type="submission" date="2012-01" db="EMBL/GenBank/DDBJ databases">
        <title>Improved High-Quality Draft sequence of Metallosphaera yellowstonensis MK1.</title>
        <authorList>
            <consortium name="US DOE Joint Genome Institute"/>
            <person name="Lucas S."/>
            <person name="Han J."/>
            <person name="Cheng J.-F."/>
            <person name="Goodwin L."/>
            <person name="Pitluck S."/>
            <person name="Peters L."/>
            <person name="Teshima H."/>
            <person name="Detter J.C."/>
            <person name="Han C."/>
            <person name="Tapia R."/>
            <person name="Land M."/>
            <person name="Hauser L."/>
            <person name="Kyrpides N."/>
            <person name="Kozubal M."/>
            <person name="Macur R.E."/>
            <person name="Jay Z."/>
            <person name="Inskeep W."/>
            <person name="Woyke T."/>
        </authorList>
    </citation>
    <scope>NUCLEOTIDE SEQUENCE [LARGE SCALE GENOMIC DNA]</scope>
    <source>
        <strain evidence="1 2">MK1</strain>
    </source>
</reference>
<evidence type="ECO:0000313" key="2">
    <source>
        <dbReference type="Proteomes" id="UP000003980"/>
    </source>
</evidence>
<keyword evidence="2" id="KW-1185">Reference proteome</keyword>
<sequence length="418" mass="49914">MADKSDHEEHVKFLLRGCNKYEQQYNSIRDYAYGGTHVYFFNLGNLVGPITVKRIFLWKGNVFNTGMFLPIYVLTQDRIMTYKYWGQHKDFFREFSNKIVKYDKSLICHSCGICDYNKSHNGNVLSNDKLLDTYGTYWLFSLSLPFNENNIFRGNIYIYVRQRHLTIFKIYHTYASIDTNGKYLDINLNFRNINLDNNIEKNLLTYLLVKRIIIERTGEDKCKISNNNFLIEYNNEKGGYYNKLDIKSRIILMILRSIYVTKLDNDDFLKICSFQEFKNIIEKFSKFIQKVNSSPIKMNIYIQSGNDIEEMFSFNYNDFKIRIFVVDNRNNIIFVHPELTSIAFENEQLYTLLVNNILKDEIKRKKLLNLFRDNTKNIVNKKEELIKIINDYNIEYKTITEIIQKLKRIYTSRLLNKV</sequence>
<organism evidence="1 2">
    <name type="scientific">Metallosphaera yellowstonensis MK1</name>
    <dbReference type="NCBI Taxonomy" id="671065"/>
    <lineage>
        <taxon>Archaea</taxon>
        <taxon>Thermoproteota</taxon>
        <taxon>Thermoprotei</taxon>
        <taxon>Sulfolobales</taxon>
        <taxon>Sulfolobaceae</taxon>
        <taxon>Metallosphaera</taxon>
    </lineage>
</organism>
<dbReference type="OrthoDB" id="39769at2157"/>
<protein>
    <submittedName>
        <fullName evidence="1">Uncharacterized protein</fullName>
    </submittedName>
</protein>
<evidence type="ECO:0000313" key="1">
    <source>
        <dbReference type="EMBL" id="EHP69865.1"/>
    </source>
</evidence>
<accession>H2C4S3</accession>
<dbReference type="HOGENOM" id="CLU_656596_0_0_2"/>
<dbReference type="STRING" id="671065.MetMK1DRAFT_00003670"/>